<organism evidence="1 2">
    <name type="scientific">Ruminococcus albus SY3</name>
    <dbReference type="NCBI Taxonomy" id="1341156"/>
    <lineage>
        <taxon>Bacteria</taxon>
        <taxon>Bacillati</taxon>
        <taxon>Bacillota</taxon>
        <taxon>Clostridia</taxon>
        <taxon>Eubacteriales</taxon>
        <taxon>Oscillospiraceae</taxon>
        <taxon>Ruminococcus</taxon>
    </lineage>
</organism>
<comment type="caution">
    <text evidence="1">The sequence shown here is derived from an EMBL/GenBank/DDBJ whole genome shotgun (WGS) entry which is preliminary data.</text>
</comment>
<evidence type="ECO:0000313" key="1">
    <source>
        <dbReference type="EMBL" id="EXM38422.1"/>
    </source>
</evidence>
<sequence>MNAIAHALFASIISHNFIFVKGFYEICENFARFALVTFMSFVKNVLDKTLAMVYNTNHGRQRGLE</sequence>
<reference evidence="1 2" key="1">
    <citation type="submission" date="2013-06" db="EMBL/GenBank/DDBJ databases">
        <title>Rumen cellulosomics: divergent fiber-degrading strategies revealed by comparative genome-wide analysis of six Ruminococcal strains.</title>
        <authorList>
            <person name="Dassa B."/>
            <person name="Borovok I."/>
            <person name="Lamed R."/>
            <person name="Flint H."/>
            <person name="Yeoman C.J."/>
            <person name="White B."/>
            <person name="Bayer E.A."/>
        </authorList>
    </citation>
    <scope>NUCLEOTIDE SEQUENCE [LARGE SCALE GENOMIC DNA]</scope>
    <source>
        <strain evidence="1 2">SY3</strain>
    </source>
</reference>
<accession>A0A011UYZ7</accession>
<dbReference type="PATRIC" id="fig|1341156.4.peg.3625"/>
<name>A0A011UYZ7_RUMAL</name>
<dbReference type="AlphaFoldDB" id="A0A011UYZ7"/>
<gene>
    <name evidence="1" type="ORF">RASY3_13005</name>
</gene>
<dbReference type="EMBL" id="JEOB01000004">
    <property type="protein sequence ID" value="EXM38422.1"/>
    <property type="molecule type" value="Genomic_DNA"/>
</dbReference>
<keyword evidence="2" id="KW-1185">Reference proteome</keyword>
<dbReference type="RefSeq" id="WP_037288946.1">
    <property type="nucleotide sequence ID" value="NZ_JEOB01000004.1"/>
</dbReference>
<protein>
    <submittedName>
        <fullName evidence="1">Uncharacterized protein</fullName>
    </submittedName>
</protein>
<dbReference type="Proteomes" id="UP000021369">
    <property type="component" value="Unassembled WGS sequence"/>
</dbReference>
<proteinExistence type="predicted"/>
<evidence type="ECO:0000313" key="2">
    <source>
        <dbReference type="Proteomes" id="UP000021369"/>
    </source>
</evidence>